<keyword evidence="10" id="KW-1185">Reference proteome</keyword>
<dbReference type="InterPro" id="IPR001841">
    <property type="entry name" value="Znf_RING"/>
</dbReference>
<dbReference type="SMART" id="SM00744">
    <property type="entry name" value="RINGv"/>
    <property type="match status" value="1"/>
</dbReference>
<evidence type="ECO:0000256" key="3">
    <source>
        <dbReference type="ARBA" id="ARBA00022833"/>
    </source>
</evidence>
<dbReference type="Pfam" id="PF12906">
    <property type="entry name" value="RINGv"/>
    <property type="match status" value="1"/>
</dbReference>
<dbReference type="Gene3D" id="3.30.40.10">
    <property type="entry name" value="Zinc/RING finger domain, C3HC4 (zinc finger)"/>
    <property type="match status" value="1"/>
</dbReference>
<evidence type="ECO:0000256" key="1">
    <source>
        <dbReference type="ARBA" id="ARBA00022723"/>
    </source>
</evidence>
<name>A0AAV1IER2_9CHLO</name>
<proteinExistence type="predicted"/>
<protein>
    <recommendedName>
        <fullName evidence="11">RING-CH-type domain-containing protein</fullName>
    </recommendedName>
</protein>
<keyword evidence="6" id="KW-0812">Transmembrane</keyword>
<dbReference type="CDD" id="cd16495">
    <property type="entry name" value="RING_CH-C4HC3_MARCH"/>
    <property type="match status" value="1"/>
</dbReference>
<dbReference type="AlphaFoldDB" id="A0AAV1IER2"/>
<feature type="transmembrane region" description="Helical" evidence="6">
    <location>
        <begin position="140"/>
        <end position="170"/>
    </location>
</feature>
<keyword evidence="6" id="KW-1133">Transmembrane helix</keyword>
<keyword evidence="6" id="KW-0472">Membrane</keyword>
<dbReference type="EMBL" id="CAUYUE010000011">
    <property type="protein sequence ID" value="CAK0784725.1"/>
    <property type="molecule type" value="Genomic_DNA"/>
</dbReference>
<dbReference type="InterPro" id="IPR003774">
    <property type="entry name" value="AlgH-like"/>
</dbReference>
<dbReference type="GO" id="GO:0008270">
    <property type="term" value="F:zinc ion binding"/>
    <property type="evidence" value="ECO:0007669"/>
    <property type="project" value="UniProtKB-KW"/>
</dbReference>
<dbReference type="Pfam" id="PF02622">
    <property type="entry name" value="DUF179"/>
    <property type="match status" value="1"/>
</dbReference>
<comment type="caution">
    <text evidence="9">The sequence shown here is derived from an EMBL/GenBank/DDBJ whole genome shotgun (WGS) entry which is preliminary data.</text>
</comment>
<dbReference type="SUPFAM" id="SSF57850">
    <property type="entry name" value="RING/U-box"/>
    <property type="match status" value="1"/>
</dbReference>
<dbReference type="PROSITE" id="PS51292">
    <property type="entry name" value="ZF_RING_CH"/>
    <property type="match status" value="1"/>
</dbReference>
<keyword evidence="3" id="KW-0862">Zinc</keyword>
<evidence type="ECO:0000256" key="6">
    <source>
        <dbReference type="SAM" id="Phobius"/>
    </source>
</evidence>
<evidence type="ECO:0000259" key="8">
    <source>
        <dbReference type="PROSITE" id="PS51292"/>
    </source>
</evidence>
<dbReference type="SUPFAM" id="SSF143456">
    <property type="entry name" value="VC0467-like"/>
    <property type="match status" value="1"/>
</dbReference>
<evidence type="ECO:0000313" key="9">
    <source>
        <dbReference type="EMBL" id="CAK0784725.1"/>
    </source>
</evidence>
<keyword evidence="2 4" id="KW-0863">Zinc-finger</keyword>
<dbReference type="Proteomes" id="UP001314263">
    <property type="component" value="Unassembled WGS sequence"/>
</dbReference>
<evidence type="ECO:0000256" key="4">
    <source>
        <dbReference type="PROSITE-ProRule" id="PRU00175"/>
    </source>
</evidence>
<keyword evidence="1" id="KW-0479">Metal-binding</keyword>
<dbReference type="GO" id="GO:0005829">
    <property type="term" value="C:cytosol"/>
    <property type="evidence" value="ECO:0007669"/>
    <property type="project" value="TreeGrafter"/>
</dbReference>
<evidence type="ECO:0008006" key="11">
    <source>
        <dbReference type="Google" id="ProtNLM"/>
    </source>
</evidence>
<dbReference type="PANTHER" id="PTHR30327:SF1">
    <property type="entry name" value="UPF0301 PROTEIN YQGE"/>
    <property type="match status" value="1"/>
</dbReference>
<feature type="domain" description="RING-type" evidence="7">
    <location>
        <begin position="36"/>
        <end position="95"/>
    </location>
</feature>
<feature type="transmembrane region" description="Helical" evidence="6">
    <location>
        <begin position="113"/>
        <end position="134"/>
    </location>
</feature>
<evidence type="ECO:0000259" key="7">
    <source>
        <dbReference type="PROSITE" id="PS50089"/>
    </source>
</evidence>
<feature type="region of interest" description="Disordered" evidence="5">
    <location>
        <begin position="326"/>
        <end position="345"/>
    </location>
</feature>
<evidence type="ECO:0000256" key="2">
    <source>
        <dbReference type="ARBA" id="ARBA00022771"/>
    </source>
</evidence>
<sequence>MQSVRGKGRKLGPVVEGNAASGKEGSTSKISDLYTCRICFEEIKDASQLIAPCLCKGTHKYVHAKCLRRWQDTVQRRVQWKDKQDDRAYRCGVCRELYSAPPRLLQGRLNIAGSLKALALTSLVVLLALGLSGGPPWPQLAIVVLLIAGARGPSILCVAAIAMACILATLHAKGLRVVMRVDTAGRLGLAVIRHGAPVEGLQSGVLLAASDGLERSIFRRSVVLVYEHGNRSGARGVILSQPLGPTDPRFNPAATPGGLPALSHFLGGPVGMPGEGPLQEVAVIHTLAEVPGSRPLLQQNTTQDSAAELFEGGSLADVAAAASAASPQQPQHGRWGSARALRPAQQSGHPSVHVYHGICAWAEGQLEGELRSGSWGLTKAEVDDVLEVPPEQLWGRLMNQPNRLRWLRN</sequence>
<feature type="domain" description="RING-CH-type" evidence="8">
    <location>
        <begin position="28"/>
        <end position="101"/>
    </location>
</feature>
<dbReference type="InterPro" id="IPR013083">
    <property type="entry name" value="Znf_RING/FYVE/PHD"/>
</dbReference>
<dbReference type="InterPro" id="IPR011016">
    <property type="entry name" value="Znf_RING-CH"/>
</dbReference>
<feature type="compositionally biased region" description="Basic residues" evidence="5">
    <location>
        <begin position="1"/>
        <end position="10"/>
    </location>
</feature>
<reference evidence="9 10" key="1">
    <citation type="submission" date="2023-10" db="EMBL/GenBank/DDBJ databases">
        <authorList>
            <person name="Maclean D."/>
            <person name="Macfadyen A."/>
        </authorList>
    </citation>
    <scope>NUCLEOTIDE SEQUENCE [LARGE SCALE GENOMIC DNA]</scope>
</reference>
<accession>A0AAV1IER2</accession>
<dbReference type="PROSITE" id="PS50089">
    <property type="entry name" value="ZF_RING_2"/>
    <property type="match status" value="1"/>
</dbReference>
<gene>
    <name evidence="9" type="ORF">CVIRNUC_007929</name>
</gene>
<evidence type="ECO:0000313" key="10">
    <source>
        <dbReference type="Proteomes" id="UP001314263"/>
    </source>
</evidence>
<feature type="region of interest" description="Disordered" evidence="5">
    <location>
        <begin position="1"/>
        <end position="27"/>
    </location>
</feature>
<evidence type="ECO:0000256" key="5">
    <source>
        <dbReference type="SAM" id="MobiDB-lite"/>
    </source>
</evidence>
<organism evidence="9 10">
    <name type="scientific">Coccomyxa viridis</name>
    <dbReference type="NCBI Taxonomy" id="1274662"/>
    <lineage>
        <taxon>Eukaryota</taxon>
        <taxon>Viridiplantae</taxon>
        <taxon>Chlorophyta</taxon>
        <taxon>core chlorophytes</taxon>
        <taxon>Trebouxiophyceae</taxon>
        <taxon>Trebouxiophyceae incertae sedis</taxon>
        <taxon>Coccomyxaceae</taxon>
        <taxon>Coccomyxa</taxon>
    </lineage>
</organism>
<dbReference type="Gene3D" id="3.40.1740.10">
    <property type="entry name" value="VC0467-like"/>
    <property type="match status" value="1"/>
</dbReference>
<dbReference type="PANTHER" id="PTHR30327">
    <property type="entry name" value="UNCHARACTERIZED PROTEIN YQGE"/>
    <property type="match status" value="1"/>
</dbReference>